<dbReference type="EMBL" id="NIQC01000003">
    <property type="protein sequence ID" value="OWZ84583.1"/>
    <property type="molecule type" value="Genomic_DNA"/>
</dbReference>
<evidence type="ECO:0000313" key="3">
    <source>
        <dbReference type="Proteomes" id="UP000214588"/>
    </source>
</evidence>
<organism evidence="2 3">
    <name type="scientific">Natranaerobius trueperi</name>
    <dbReference type="NCBI Taxonomy" id="759412"/>
    <lineage>
        <taxon>Bacteria</taxon>
        <taxon>Bacillati</taxon>
        <taxon>Bacillota</taxon>
        <taxon>Clostridia</taxon>
        <taxon>Natranaerobiales</taxon>
        <taxon>Natranaerobiaceae</taxon>
        <taxon>Natranaerobius</taxon>
    </lineage>
</organism>
<keyword evidence="1" id="KW-0472">Membrane</keyword>
<keyword evidence="3" id="KW-1185">Reference proteome</keyword>
<evidence type="ECO:0008006" key="4">
    <source>
        <dbReference type="Google" id="ProtNLM"/>
    </source>
</evidence>
<sequence>MNPRLKEGNVMSKELDWEKIKERKVLISILCVLGCIVLGVSIIQGIQKVQNNHSDDILRLHVRANSDLKEDQEMKYHVRDWIINYLQPAKDQINSQEQFIDFLNINKNTIEKDLHQYLKKRNVNKEAYVNIKTKEFPTRRYRGEVIPGGEYEALEVVIGEGNGSNWWCVLFPPLCYVDLTVAGDSQKDDTKQEKPEVKFVVVDWLFDLLS</sequence>
<reference evidence="2 3" key="1">
    <citation type="submission" date="2017-06" db="EMBL/GenBank/DDBJ databases">
        <title>Draft Genome Sequence of Natranaerobius trueperi halophilic, alkalithermophilic bacteria from soda lakes.</title>
        <authorList>
            <person name="Zhao B."/>
        </authorList>
    </citation>
    <scope>NUCLEOTIDE SEQUENCE [LARGE SCALE GENOMIC DNA]</scope>
    <source>
        <strain evidence="2 3">DSM 18760</strain>
    </source>
</reference>
<evidence type="ECO:0000313" key="2">
    <source>
        <dbReference type="EMBL" id="OWZ84583.1"/>
    </source>
</evidence>
<evidence type="ECO:0000256" key="1">
    <source>
        <dbReference type="SAM" id="Phobius"/>
    </source>
</evidence>
<feature type="transmembrane region" description="Helical" evidence="1">
    <location>
        <begin position="25"/>
        <end position="46"/>
    </location>
</feature>
<comment type="caution">
    <text evidence="2">The sequence shown here is derived from an EMBL/GenBank/DDBJ whole genome shotgun (WGS) entry which is preliminary data.</text>
</comment>
<dbReference type="InterPro" id="IPR014202">
    <property type="entry name" value="Spore_II_R"/>
</dbReference>
<gene>
    <name evidence="2" type="ORF">CDO51_02140</name>
</gene>
<keyword evidence="1" id="KW-0812">Transmembrane</keyword>
<proteinExistence type="predicted"/>
<dbReference type="Proteomes" id="UP000214588">
    <property type="component" value="Unassembled WGS sequence"/>
</dbReference>
<keyword evidence="1" id="KW-1133">Transmembrane helix</keyword>
<dbReference type="AlphaFoldDB" id="A0A226BZY5"/>
<dbReference type="Pfam" id="PF09551">
    <property type="entry name" value="Spore_II_R"/>
    <property type="match status" value="1"/>
</dbReference>
<name>A0A226BZY5_9FIRM</name>
<accession>A0A226BZY5</accession>
<protein>
    <recommendedName>
        <fullName evidence="4">Stage II sporulation protein R</fullName>
    </recommendedName>
</protein>